<dbReference type="OrthoDB" id="9765926at2"/>
<dbReference type="Proteomes" id="UP000318833">
    <property type="component" value="Unassembled WGS sequence"/>
</dbReference>
<gene>
    <name evidence="1" type="ORF">FOF46_28055</name>
</gene>
<protein>
    <submittedName>
        <fullName evidence="1">T9SS type B sorting domain-containing protein</fullName>
    </submittedName>
</protein>
<keyword evidence="2" id="KW-1185">Reference proteome</keyword>
<proteinExistence type="predicted"/>
<dbReference type="AlphaFoldDB" id="A0A554VBM1"/>
<dbReference type="InterPro" id="IPR026341">
    <property type="entry name" value="T9SS_type_B"/>
</dbReference>
<reference evidence="1 2" key="1">
    <citation type="submission" date="2019-07" db="EMBL/GenBank/DDBJ databases">
        <title>The draft genome sequence of Aquimarina algiphila M91.</title>
        <authorList>
            <person name="Meng X."/>
        </authorList>
    </citation>
    <scope>NUCLEOTIDE SEQUENCE [LARGE SCALE GENOMIC DNA]</scope>
    <source>
        <strain evidence="1 2">M91</strain>
    </source>
</reference>
<name>A0A554VBM1_9FLAO</name>
<dbReference type="Pfam" id="PF13585">
    <property type="entry name" value="CHU_C"/>
    <property type="match status" value="1"/>
</dbReference>
<dbReference type="NCBIfam" id="TIGR04131">
    <property type="entry name" value="Bac_Flav_CTERM"/>
    <property type="match status" value="1"/>
</dbReference>
<organism evidence="1 2">
    <name type="scientific">Aquimarina algiphila</name>
    <dbReference type="NCBI Taxonomy" id="2047982"/>
    <lineage>
        <taxon>Bacteria</taxon>
        <taxon>Pseudomonadati</taxon>
        <taxon>Bacteroidota</taxon>
        <taxon>Flavobacteriia</taxon>
        <taxon>Flavobacteriales</taxon>
        <taxon>Flavobacteriaceae</taxon>
        <taxon>Aquimarina</taxon>
    </lineage>
</organism>
<comment type="caution">
    <text evidence="1">The sequence shown here is derived from an EMBL/GenBank/DDBJ whole genome shotgun (WGS) entry which is preliminary data.</text>
</comment>
<accession>A0A554VBM1</accession>
<evidence type="ECO:0000313" key="1">
    <source>
        <dbReference type="EMBL" id="TSE03920.1"/>
    </source>
</evidence>
<sequence length="498" mass="55468">MKMAKVLPQISLLFILLFFKGTFSYAQDFDVACRLAQPFCSDASRELTFPNTVGDMDGLGEVGCLNTTPNPAWYFLRIDESGNLVFDVQQWVDGNDNSNLDRGERQLDVDFIAWGPFPTSFIVDCEDLSRGCDTVGDDSPRPAECVNNVDDPDYYLNNLDNTNIIDCSYARTPEDDTFIETLTIPNAQTGEYYIILITNFADEAGVIQLQQTNLDESDAGTTDCSILDPGVGPDIATCGEFPVTIEGRFPGAISYRWFSDAVGSTNFTTAVPDPEGMFPFLEVNAPGAYQLIGYSDAARTVEVGRDDLVVLDVSNAVVSVGYSIAEESFAGSYTITAEVEATPEVENAGFEDFEYRLDRDLGNGFIEYRPFQSSPVFANVPPGDYFVTARYANCPDSEERSEVIMILGYPKYFTPNGDGFHDTWSLINIENQPTAQIYIFDRYGKLLKQLRAGGPGWDGTYNGRNMPSSDYWFRVEFNEPRDPNMRRRVFAGNFSLIR</sequence>
<evidence type="ECO:0000313" key="2">
    <source>
        <dbReference type="Proteomes" id="UP000318833"/>
    </source>
</evidence>
<dbReference type="EMBL" id="VLNR01000094">
    <property type="protein sequence ID" value="TSE03920.1"/>
    <property type="molecule type" value="Genomic_DNA"/>
</dbReference>